<dbReference type="EMBL" id="CP013234">
    <property type="protein sequence ID" value="AMP05150.1"/>
    <property type="molecule type" value="Genomic_DNA"/>
</dbReference>
<sequence length="128" mass="14295">MRSRPFAGQLRFRFFIADRSNPMLELVDAAYFTPSTGQLCTLQLPDGSALPVLVDSVNVKAQYRNPYAPEQQRLPFIVTLTAQQATDFLEGPCAIDLPQRERLEGVYISRLAPLGRDPAGAYFQVVFS</sequence>
<accession>A0A127Q4Y3</accession>
<evidence type="ECO:0000313" key="1">
    <source>
        <dbReference type="EMBL" id="AMP05150.1"/>
    </source>
</evidence>
<organism evidence="1 2">
    <name type="scientific">Collimonas pratensis</name>
    <dbReference type="NCBI Taxonomy" id="279113"/>
    <lineage>
        <taxon>Bacteria</taxon>
        <taxon>Pseudomonadati</taxon>
        <taxon>Pseudomonadota</taxon>
        <taxon>Betaproteobacteria</taxon>
        <taxon>Burkholderiales</taxon>
        <taxon>Oxalobacteraceae</taxon>
        <taxon>Collimonas</taxon>
    </lineage>
</organism>
<dbReference type="PATRIC" id="fig|279113.9.peg.2769"/>
<dbReference type="KEGG" id="cpra:CPter91_2804"/>
<gene>
    <name evidence="1" type="ORF">CPter91_2804</name>
</gene>
<reference evidence="1 2" key="1">
    <citation type="submission" date="2015-11" db="EMBL/GenBank/DDBJ databases">
        <title>Exploring the genomic traits of fungus-feeding bacterial genus Collimonas.</title>
        <authorList>
            <person name="Song C."/>
            <person name="Schmidt R."/>
            <person name="de Jager V."/>
            <person name="Krzyzanowska D."/>
            <person name="Jongedijk E."/>
            <person name="Cankar K."/>
            <person name="Beekwilder J."/>
            <person name="van Veen A."/>
            <person name="de Boer W."/>
            <person name="van Veen J.A."/>
            <person name="Garbeva P."/>
        </authorList>
    </citation>
    <scope>NUCLEOTIDE SEQUENCE [LARGE SCALE GENOMIC DNA]</scope>
    <source>
        <strain evidence="1 2">Ter91</strain>
    </source>
</reference>
<dbReference type="STRING" id="279113.CPter91_2804"/>
<evidence type="ECO:0000313" key="2">
    <source>
        <dbReference type="Proteomes" id="UP000074561"/>
    </source>
</evidence>
<dbReference type="Proteomes" id="UP000074561">
    <property type="component" value="Chromosome"/>
</dbReference>
<protein>
    <submittedName>
        <fullName evidence="1">Uncharacterized protein</fullName>
    </submittedName>
</protein>
<proteinExistence type="predicted"/>
<name>A0A127Q4Y3_9BURK</name>
<dbReference type="AlphaFoldDB" id="A0A127Q4Y3"/>